<protein>
    <submittedName>
        <fullName evidence="1">Uncharacterized protein</fullName>
    </submittedName>
</protein>
<organism evidence="1 2">
    <name type="scientific">Peronospora matthiolae</name>
    <dbReference type="NCBI Taxonomy" id="2874970"/>
    <lineage>
        <taxon>Eukaryota</taxon>
        <taxon>Sar</taxon>
        <taxon>Stramenopiles</taxon>
        <taxon>Oomycota</taxon>
        <taxon>Peronosporomycetes</taxon>
        <taxon>Peronosporales</taxon>
        <taxon>Peronosporaceae</taxon>
        <taxon>Peronospora</taxon>
    </lineage>
</organism>
<name>A0AAV1UN34_9STRA</name>
<gene>
    <name evidence="1" type="ORF">PM001_LOCUS20622</name>
</gene>
<dbReference type="AlphaFoldDB" id="A0AAV1UN34"/>
<dbReference type="Proteomes" id="UP001162060">
    <property type="component" value="Unassembled WGS sequence"/>
</dbReference>
<sequence length="52" mass="5914">MLTTKSMLLTIIHFKCETSVAQRFMLALFVYLKPLGGDVVTQLFNIFSKNGF</sequence>
<accession>A0AAV1UN34</accession>
<dbReference type="EMBL" id="CAKLBY020000221">
    <property type="protein sequence ID" value="CAK7935472.1"/>
    <property type="molecule type" value="Genomic_DNA"/>
</dbReference>
<evidence type="ECO:0000313" key="2">
    <source>
        <dbReference type="Proteomes" id="UP001162060"/>
    </source>
</evidence>
<reference evidence="1" key="1">
    <citation type="submission" date="2024-01" db="EMBL/GenBank/DDBJ databases">
        <authorList>
            <person name="Webb A."/>
        </authorList>
    </citation>
    <scope>NUCLEOTIDE SEQUENCE</scope>
    <source>
        <strain evidence="1">Pm1</strain>
    </source>
</reference>
<proteinExistence type="predicted"/>
<evidence type="ECO:0000313" key="1">
    <source>
        <dbReference type="EMBL" id="CAK7935472.1"/>
    </source>
</evidence>
<comment type="caution">
    <text evidence="1">The sequence shown here is derived from an EMBL/GenBank/DDBJ whole genome shotgun (WGS) entry which is preliminary data.</text>
</comment>